<evidence type="ECO:0000256" key="3">
    <source>
        <dbReference type="ARBA" id="ARBA00022691"/>
    </source>
</evidence>
<evidence type="ECO:0000313" key="5">
    <source>
        <dbReference type="Proteomes" id="UP001054902"/>
    </source>
</evidence>
<keyword evidence="1" id="KW-0489">Methyltransferase</keyword>
<dbReference type="EMBL" id="BLLK01000045">
    <property type="protein sequence ID" value="GFH52042.1"/>
    <property type="molecule type" value="Genomic_DNA"/>
</dbReference>
<protein>
    <recommendedName>
        <fullName evidence="6">2-methoxy-6-polyprenyl-1,4-benzoquinol methylase, mitochondrial</fullName>
    </recommendedName>
</protein>
<dbReference type="PROSITE" id="PS51608">
    <property type="entry name" value="SAM_MT_UBIE"/>
    <property type="match status" value="1"/>
</dbReference>
<gene>
    <name evidence="4" type="ORF">CTEN210_08518</name>
</gene>
<dbReference type="Gene3D" id="3.40.50.150">
    <property type="entry name" value="Vaccinia Virus protein VP39"/>
    <property type="match status" value="1"/>
</dbReference>
<evidence type="ECO:0000313" key="4">
    <source>
        <dbReference type="EMBL" id="GFH52042.1"/>
    </source>
</evidence>
<dbReference type="PANTHER" id="PTHR43591">
    <property type="entry name" value="METHYLTRANSFERASE"/>
    <property type="match status" value="1"/>
</dbReference>
<dbReference type="InterPro" id="IPR004033">
    <property type="entry name" value="UbiE/COQ5_MeTrFase"/>
</dbReference>
<dbReference type="InterPro" id="IPR029063">
    <property type="entry name" value="SAM-dependent_MTases_sf"/>
</dbReference>
<keyword evidence="2" id="KW-0808">Transferase</keyword>
<dbReference type="Proteomes" id="UP001054902">
    <property type="component" value="Unassembled WGS sequence"/>
</dbReference>
<dbReference type="GO" id="GO:0008168">
    <property type="term" value="F:methyltransferase activity"/>
    <property type="evidence" value="ECO:0007669"/>
    <property type="project" value="UniProtKB-KW"/>
</dbReference>
<accession>A0AAD3CU00</accession>
<evidence type="ECO:0008006" key="6">
    <source>
        <dbReference type="Google" id="ProtNLM"/>
    </source>
</evidence>
<dbReference type="NCBIfam" id="TIGR01934">
    <property type="entry name" value="MenG_MenH_UbiE"/>
    <property type="match status" value="1"/>
</dbReference>
<proteinExistence type="predicted"/>
<dbReference type="GO" id="GO:0032259">
    <property type="term" value="P:methylation"/>
    <property type="evidence" value="ECO:0007669"/>
    <property type="project" value="UniProtKB-KW"/>
</dbReference>
<evidence type="ECO:0000256" key="1">
    <source>
        <dbReference type="ARBA" id="ARBA00022603"/>
    </source>
</evidence>
<keyword evidence="3" id="KW-0949">S-adenosyl-L-methionine</keyword>
<keyword evidence="5" id="KW-1185">Reference proteome</keyword>
<reference evidence="4 5" key="1">
    <citation type="journal article" date="2021" name="Sci. Rep.">
        <title>The genome of the diatom Chaetoceros tenuissimus carries an ancient integrated fragment of an extant virus.</title>
        <authorList>
            <person name="Hongo Y."/>
            <person name="Kimura K."/>
            <person name="Takaki Y."/>
            <person name="Yoshida Y."/>
            <person name="Baba S."/>
            <person name="Kobayashi G."/>
            <person name="Nagasaki K."/>
            <person name="Hano T."/>
            <person name="Tomaru Y."/>
        </authorList>
    </citation>
    <scope>NUCLEOTIDE SEQUENCE [LARGE SCALE GENOMIC DNA]</scope>
    <source>
        <strain evidence="4 5">NIES-3715</strain>
    </source>
</reference>
<dbReference type="PANTHER" id="PTHR43591:SF24">
    <property type="entry name" value="2-METHOXY-6-POLYPRENYL-1,4-BENZOQUINOL METHYLASE, MITOCHONDRIAL"/>
    <property type="match status" value="1"/>
</dbReference>
<name>A0AAD3CU00_9STRA</name>
<comment type="caution">
    <text evidence="4">The sequence shown here is derived from an EMBL/GenBank/DDBJ whole genome shotgun (WGS) entry which is preliminary data.</text>
</comment>
<dbReference type="Pfam" id="PF01209">
    <property type="entry name" value="Ubie_methyltran"/>
    <property type="match status" value="1"/>
</dbReference>
<dbReference type="SUPFAM" id="SSF53335">
    <property type="entry name" value="S-adenosyl-L-methionine-dependent methyltransferases"/>
    <property type="match status" value="1"/>
</dbReference>
<sequence length="297" mass="32951">MVSTLSIFTTVFLVPVLASFILNIIFQKPPADHGKGTMFDLIASRYDFINRALALNLDIGWRKVMVKEVTSDGNLFLGTEPVRVLDLATGTADVAILMAKEYNQKNSEHISKFQNIDILGVDPSANMISVGREKVKKENLTDKITLDLGDARNLKDLESDFFHAATMSFGIRNVPEKQQALCEIHRVLKKEEGDVKGAKFGILEFSEPGDDFGIMGMGARLFIRHVVPVFGALLSGAPREYMHLQNSIADFPSPKEFANLMETLQCGDKNTGTFRVDDVIQLNFGSVQLYLATPIYT</sequence>
<evidence type="ECO:0000256" key="2">
    <source>
        <dbReference type="ARBA" id="ARBA00022679"/>
    </source>
</evidence>
<dbReference type="CDD" id="cd02440">
    <property type="entry name" value="AdoMet_MTases"/>
    <property type="match status" value="1"/>
</dbReference>
<dbReference type="AlphaFoldDB" id="A0AAD3CU00"/>
<organism evidence="4 5">
    <name type="scientific">Chaetoceros tenuissimus</name>
    <dbReference type="NCBI Taxonomy" id="426638"/>
    <lineage>
        <taxon>Eukaryota</taxon>
        <taxon>Sar</taxon>
        <taxon>Stramenopiles</taxon>
        <taxon>Ochrophyta</taxon>
        <taxon>Bacillariophyta</taxon>
        <taxon>Coscinodiscophyceae</taxon>
        <taxon>Chaetocerotophycidae</taxon>
        <taxon>Chaetocerotales</taxon>
        <taxon>Chaetocerotaceae</taxon>
        <taxon>Chaetoceros</taxon>
    </lineage>
</organism>